<comment type="caution">
    <text evidence="2">The sequence shown here is derived from an EMBL/GenBank/DDBJ whole genome shotgun (WGS) entry which is preliminary data.</text>
</comment>
<dbReference type="Proteomes" id="UP001501578">
    <property type="component" value="Unassembled WGS sequence"/>
</dbReference>
<protein>
    <submittedName>
        <fullName evidence="2">Uncharacterized protein</fullName>
    </submittedName>
</protein>
<name>A0ABN1QMD7_9ACTN</name>
<keyword evidence="3" id="KW-1185">Reference proteome</keyword>
<evidence type="ECO:0000313" key="2">
    <source>
        <dbReference type="EMBL" id="GAA0944806.1"/>
    </source>
</evidence>
<keyword evidence="1" id="KW-0472">Membrane</keyword>
<evidence type="ECO:0000256" key="1">
    <source>
        <dbReference type="SAM" id="Phobius"/>
    </source>
</evidence>
<evidence type="ECO:0000313" key="3">
    <source>
        <dbReference type="Proteomes" id="UP001501578"/>
    </source>
</evidence>
<keyword evidence="1" id="KW-0812">Transmembrane</keyword>
<dbReference type="EMBL" id="BAAAHQ010000037">
    <property type="protein sequence ID" value="GAA0944806.1"/>
    <property type="molecule type" value="Genomic_DNA"/>
</dbReference>
<keyword evidence="1" id="KW-1133">Transmembrane helix</keyword>
<feature type="transmembrane region" description="Helical" evidence="1">
    <location>
        <begin position="7"/>
        <end position="26"/>
    </location>
</feature>
<gene>
    <name evidence="2" type="ORF">GCM10009560_59160</name>
</gene>
<feature type="transmembrane region" description="Helical" evidence="1">
    <location>
        <begin position="32"/>
        <end position="54"/>
    </location>
</feature>
<reference evidence="2 3" key="1">
    <citation type="journal article" date="2019" name="Int. J. Syst. Evol. Microbiol.">
        <title>The Global Catalogue of Microorganisms (GCM) 10K type strain sequencing project: providing services to taxonomists for standard genome sequencing and annotation.</title>
        <authorList>
            <consortium name="The Broad Institute Genomics Platform"/>
            <consortium name="The Broad Institute Genome Sequencing Center for Infectious Disease"/>
            <person name="Wu L."/>
            <person name="Ma J."/>
        </authorList>
    </citation>
    <scope>NUCLEOTIDE SEQUENCE [LARGE SCALE GENOMIC DNA]</scope>
    <source>
        <strain evidence="2 3">JCM 11136</strain>
    </source>
</reference>
<dbReference type="RefSeq" id="WP_343953394.1">
    <property type="nucleotide sequence ID" value="NZ_BAAAHQ010000037.1"/>
</dbReference>
<sequence>MSRRTALILSWSYTLIFVIMCTLAVIGPDHVATSWLGVLAGFYMCSFSLVDALFKDKKVS</sequence>
<accession>A0ABN1QMD7</accession>
<organism evidence="2 3">
    <name type="scientific">Nonomuraea longicatena</name>
    <dbReference type="NCBI Taxonomy" id="83682"/>
    <lineage>
        <taxon>Bacteria</taxon>
        <taxon>Bacillati</taxon>
        <taxon>Actinomycetota</taxon>
        <taxon>Actinomycetes</taxon>
        <taxon>Streptosporangiales</taxon>
        <taxon>Streptosporangiaceae</taxon>
        <taxon>Nonomuraea</taxon>
    </lineage>
</organism>
<proteinExistence type="predicted"/>